<dbReference type="Gene3D" id="1.10.1410.10">
    <property type="match status" value="1"/>
</dbReference>
<accession>A0A9W8APK9</accession>
<evidence type="ECO:0000313" key="6">
    <source>
        <dbReference type="Proteomes" id="UP001150925"/>
    </source>
</evidence>
<keyword evidence="1" id="KW-0479">Metal-binding</keyword>
<dbReference type="PANTHER" id="PTHR23092">
    <property type="entry name" value="POLY(A) RNA POLYMERASE"/>
    <property type="match status" value="1"/>
</dbReference>
<name>A0A9W8APK9_9FUNG</name>
<dbReference type="GO" id="GO:0003729">
    <property type="term" value="F:mRNA binding"/>
    <property type="evidence" value="ECO:0007669"/>
    <property type="project" value="TreeGrafter"/>
</dbReference>
<feature type="region of interest" description="Disordered" evidence="3">
    <location>
        <begin position="292"/>
        <end position="361"/>
    </location>
</feature>
<feature type="region of interest" description="Disordered" evidence="3">
    <location>
        <begin position="230"/>
        <end position="270"/>
    </location>
</feature>
<keyword evidence="2" id="KW-0460">Magnesium</keyword>
<dbReference type="AlphaFoldDB" id="A0A9W8APK9"/>
<dbReference type="GO" id="GO:1990817">
    <property type="term" value="F:poly(A) RNA polymerase activity"/>
    <property type="evidence" value="ECO:0007669"/>
    <property type="project" value="InterPro"/>
</dbReference>
<dbReference type="InterPro" id="IPR002058">
    <property type="entry name" value="PAP_assoc"/>
</dbReference>
<sequence>QFLIQRGHNEVYMGGIGSYALTNLIVSFLQMHPQIQTGNIDPQLNLGVLLVEFFELYGKTFNYLTTGIRTSGKGSYFDKRRSVHNENDPRLRLCIEDPQDPSNNISRGTFKMHEIKHTFSGAFDVLTAYIYKFDQYIQSGGMGHHVQRRTWSEAKEVSPSESVNVNIDLFRSGKKSATRSDFIVSFLAPIIKISPKCLKQRTHLAKVFFSGAMQKALKVEFTPKLMDTYQQTTGKRTTKQNRSETELNHSKQSNGRTTPRDPPRSSSRDKLAMVGGTFDQVPESAIPVDFNFGQVSAPSTGKDKAIPNNRGTSSDNKSKVDAAFYFSVGDTSTGNSKGKEQSKDDREDSRTNNFKVGKQTRQEFWNSKREIVHSVESDAGHSDGELSDHSVVFVASSSGDEAVDL</sequence>
<dbReference type="GO" id="GO:0043634">
    <property type="term" value="P:polyadenylation-dependent ncRNA catabolic process"/>
    <property type="evidence" value="ECO:0007669"/>
    <property type="project" value="TreeGrafter"/>
</dbReference>
<dbReference type="Proteomes" id="UP001150925">
    <property type="component" value="Unassembled WGS sequence"/>
</dbReference>
<protein>
    <recommendedName>
        <fullName evidence="4">PAP-associated domain-containing protein</fullName>
    </recommendedName>
</protein>
<dbReference type="GO" id="GO:0031499">
    <property type="term" value="C:TRAMP complex"/>
    <property type="evidence" value="ECO:0007669"/>
    <property type="project" value="TreeGrafter"/>
</dbReference>
<evidence type="ECO:0000313" key="5">
    <source>
        <dbReference type="EMBL" id="KAJ1960617.1"/>
    </source>
</evidence>
<feature type="domain" description="PAP-associated" evidence="4">
    <location>
        <begin position="45"/>
        <end position="103"/>
    </location>
</feature>
<feature type="compositionally biased region" description="Basic and acidic residues" evidence="3">
    <location>
        <begin position="258"/>
        <end position="270"/>
    </location>
</feature>
<comment type="caution">
    <text evidence="5">The sequence shown here is derived from an EMBL/GenBank/DDBJ whole genome shotgun (WGS) entry which is preliminary data.</text>
</comment>
<dbReference type="OrthoDB" id="273917at2759"/>
<keyword evidence="6" id="KW-1185">Reference proteome</keyword>
<feature type="compositionally biased region" description="Basic and acidic residues" evidence="3">
    <location>
        <begin position="337"/>
        <end position="350"/>
    </location>
</feature>
<evidence type="ECO:0000259" key="4">
    <source>
        <dbReference type="Pfam" id="PF03828"/>
    </source>
</evidence>
<dbReference type="GO" id="GO:0046872">
    <property type="term" value="F:metal ion binding"/>
    <property type="evidence" value="ECO:0007669"/>
    <property type="project" value="UniProtKB-KW"/>
</dbReference>
<dbReference type="EMBL" id="JANBPY010001302">
    <property type="protein sequence ID" value="KAJ1960617.1"/>
    <property type="molecule type" value="Genomic_DNA"/>
</dbReference>
<evidence type="ECO:0000256" key="2">
    <source>
        <dbReference type="ARBA" id="ARBA00022842"/>
    </source>
</evidence>
<dbReference type="Pfam" id="PF03828">
    <property type="entry name" value="PAP_assoc"/>
    <property type="match status" value="1"/>
</dbReference>
<proteinExistence type="predicted"/>
<gene>
    <name evidence="5" type="ORF">IWQ62_004160</name>
</gene>
<dbReference type="SUPFAM" id="SSF81631">
    <property type="entry name" value="PAP/OAS1 substrate-binding domain"/>
    <property type="match status" value="1"/>
</dbReference>
<organism evidence="5 6">
    <name type="scientific">Dispira parvispora</name>
    <dbReference type="NCBI Taxonomy" id="1520584"/>
    <lineage>
        <taxon>Eukaryota</taxon>
        <taxon>Fungi</taxon>
        <taxon>Fungi incertae sedis</taxon>
        <taxon>Zoopagomycota</taxon>
        <taxon>Kickxellomycotina</taxon>
        <taxon>Dimargaritomycetes</taxon>
        <taxon>Dimargaritales</taxon>
        <taxon>Dimargaritaceae</taxon>
        <taxon>Dispira</taxon>
    </lineage>
</organism>
<dbReference type="InterPro" id="IPR045862">
    <property type="entry name" value="Trf4-like"/>
</dbReference>
<evidence type="ECO:0000256" key="3">
    <source>
        <dbReference type="SAM" id="MobiDB-lite"/>
    </source>
</evidence>
<reference evidence="5" key="1">
    <citation type="submission" date="2022-07" db="EMBL/GenBank/DDBJ databases">
        <title>Phylogenomic reconstructions and comparative analyses of Kickxellomycotina fungi.</title>
        <authorList>
            <person name="Reynolds N.K."/>
            <person name="Stajich J.E."/>
            <person name="Barry K."/>
            <person name="Grigoriev I.V."/>
            <person name="Crous P."/>
            <person name="Smith M.E."/>
        </authorList>
    </citation>
    <scope>NUCLEOTIDE SEQUENCE</scope>
    <source>
        <strain evidence="5">RSA 1196</strain>
    </source>
</reference>
<dbReference type="GO" id="GO:0031123">
    <property type="term" value="P:RNA 3'-end processing"/>
    <property type="evidence" value="ECO:0007669"/>
    <property type="project" value="TreeGrafter"/>
</dbReference>
<feature type="non-terminal residue" evidence="5">
    <location>
        <position position="1"/>
    </location>
</feature>
<dbReference type="GO" id="GO:0005730">
    <property type="term" value="C:nucleolus"/>
    <property type="evidence" value="ECO:0007669"/>
    <property type="project" value="TreeGrafter"/>
</dbReference>
<dbReference type="PANTHER" id="PTHR23092:SF15">
    <property type="entry name" value="INACTIVE NON-CANONICAL POLY(A) RNA POLYMERASE PROTEIN TRF4-2-RELATED"/>
    <property type="match status" value="1"/>
</dbReference>
<evidence type="ECO:0000256" key="1">
    <source>
        <dbReference type="ARBA" id="ARBA00022723"/>
    </source>
</evidence>